<proteinExistence type="predicted"/>
<comment type="caution">
    <text evidence="2">The sequence shown here is derived from an EMBL/GenBank/DDBJ whole genome shotgun (WGS) entry which is preliminary data.</text>
</comment>
<dbReference type="Gene3D" id="3.40.50.300">
    <property type="entry name" value="P-loop containing nucleotide triphosphate hydrolases"/>
    <property type="match status" value="1"/>
</dbReference>
<dbReference type="Proteomes" id="UP000446768">
    <property type="component" value="Unassembled WGS sequence"/>
</dbReference>
<reference evidence="2 3" key="1">
    <citation type="submission" date="2019-11" db="EMBL/GenBank/DDBJ databases">
        <title>Novel species isolated from a subtropical stream in China.</title>
        <authorList>
            <person name="Lu H."/>
        </authorList>
    </citation>
    <scope>NUCLEOTIDE SEQUENCE [LARGE SCALE GENOMIC DNA]</scope>
    <source>
        <strain evidence="2 3">FT92W</strain>
    </source>
</reference>
<keyword evidence="2" id="KW-0547">Nucleotide-binding</keyword>
<evidence type="ECO:0000313" key="2">
    <source>
        <dbReference type="EMBL" id="MRV71064.1"/>
    </source>
</evidence>
<dbReference type="GO" id="GO:0005524">
    <property type="term" value="F:ATP binding"/>
    <property type="evidence" value="ECO:0007669"/>
    <property type="project" value="UniProtKB-KW"/>
</dbReference>
<gene>
    <name evidence="2" type="ORF">GJ700_04940</name>
</gene>
<feature type="domain" description="AAA+ ATPase" evidence="1">
    <location>
        <begin position="170"/>
        <end position="361"/>
    </location>
</feature>
<sequence>MLDIATVLPATRTDEDEHTPILPPQPRNVLETGLELQLIVELIAKAIFTAGRTHLPILATRLRLSVNVLREALDFMVAEQLAEVAWRGDADIDVQYQLTGMGRQRAGVWLERAPYQGPAPVTLEAYRAMASRQAARLALGGVTADEVDAVFADCCLDPVVHRLAGAAMHAGRSILLYGPPGSGKSTLARKLGGLLPGVVLVPHAVAVGQEIVQIYDAAIHQPPTPLAGGRLPPERRSGDARWMLCQRPVVQLGAELDAAMLELRHDAFSGCYQAPAHCKASHGLVIVDDLGRQRIAAPALLNRFIQPLDVGQDQLALAGGYQFSMPFHAMLVFATNLPPQRLLDPSALRRLGYKVHVGALSEGAYCALFRKQCRAANVAVDEAALRHLVDELHAGSGQPLLASYPREILARLADFASYAGQPPQLTVTALEQAWCSMFAASSPEGGQP</sequence>
<dbReference type="SUPFAM" id="SSF52540">
    <property type="entry name" value="P-loop containing nucleoside triphosphate hydrolases"/>
    <property type="match status" value="1"/>
</dbReference>
<keyword evidence="2" id="KW-0067">ATP-binding</keyword>
<dbReference type="RefSeq" id="WP_154371516.1">
    <property type="nucleotide sequence ID" value="NZ_WKJJ01000002.1"/>
</dbReference>
<dbReference type="Pfam" id="PF13191">
    <property type="entry name" value="AAA_16"/>
    <property type="match status" value="1"/>
</dbReference>
<dbReference type="EMBL" id="WKJJ01000002">
    <property type="protein sequence ID" value="MRV71064.1"/>
    <property type="molecule type" value="Genomic_DNA"/>
</dbReference>
<evidence type="ECO:0000313" key="3">
    <source>
        <dbReference type="Proteomes" id="UP000446768"/>
    </source>
</evidence>
<dbReference type="AlphaFoldDB" id="A0A7X2IJL9"/>
<organism evidence="2 3">
    <name type="scientific">Pseudoduganella rivuli</name>
    <dbReference type="NCBI Taxonomy" id="2666085"/>
    <lineage>
        <taxon>Bacteria</taxon>
        <taxon>Pseudomonadati</taxon>
        <taxon>Pseudomonadota</taxon>
        <taxon>Betaproteobacteria</taxon>
        <taxon>Burkholderiales</taxon>
        <taxon>Oxalobacteraceae</taxon>
        <taxon>Telluria group</taxon>
        <taxon>Pseudoduganella</taxon>
    </lineage>
</organism>
<protein>
    <submittedName>
        <fullName evidence="2">ATP-binding protein</fullName>
    </submittedName>
</protein>
<dbReference type="CDD" id="cd00009">
    <property type="entry name" value="AAA"/>
    <property type="match status" value="1"/>
</dbReference>
<accession>A0A7X2IJL9</accession>
<dbReference type="InterPro" id="IPR027417">
    <property type="entry name" value="P-loop_NTPase"/>
</dbReference>
<dbReference type="InterPro" id="IPR003593">
    <property type="entry name" value="AAA+_ATPase"/>
</dbReference>
<evidence type="ECO:0000259" key="1">
    <source>
        <dbReference type="SMART" id="SM00382"/>
    </source>
</evidence>
<keyword evidence="3" id="KW-1185">Reference proteome</keyword>
<dbReference type="InterPro" id="IPR041664">
    <property type="entry name" value="AAA_16"/>
</dbReference>
<name>A0A7X2IJL9_9BURK</name>
<dbReference type="SMART" id="SM00382">
    <property type="entry name" value="AAA"/>
    <property type="match status" value="1"/>
</dbReference>